<gene>
    <name evidence="2" type="ORF">D0Y65_051335</name>
</gene>
<dbReference type="Gene3D" id="1.20.1280.50">
    <property type="match status" value="1"/>
</dbReference>
<dbReference type="AlphaFoldDB" id="A0A445FFU0"/>
<reference evidence="2 3" key="1">
    <citation type="submission" date="2018-09" db="EMBL/GenBank/DDBJ databases">
        <title>A high-quality reference genome of wild soybean provides a powerful tool to mine soybean genomes.</title>
        <authorList>
            <person name="Xie M."/>
            <person name="Chung C.Y.L."/>
            <person name="Li M.-W."/>
            <person name="Wong F.-L."/>
            <person name="Chan T.-F."/>
            <person name="Lam H.-M."/>
        </authorList>
    </citation>
    <scope>NUCLEOTIDE SEQUENCE [LARGE SCALE GENOMIC DNA]</scope>
    <source>
        <strain evidence="3">cv. W05</strain>
        <tissue evidence="2">Hypocotyl of etiolated seedlings</tissue>
    </source>
</reference>
<dbReference type="PANTHER" id="PTHR31482">
    <property type="entry name" value="ESTS AU081301(E20138)"/>
    <property type="match status" value="1"/>
</dbReference>
<accession>A0A445FFU0</accession>
<comment type="caution">
    <text evidence="2">The sequence shown here is derived from an EMBL/GenBank/DDBJ whole genome shotgun (WGS) entry which is preliminary data.</text>
</comment>
<evidence type="ECO:0000313" key="2">
    <source>
        <dbReference type="EMBL" id="RZB47715.1"/>
    </source>
</evidence>
<organism evidence="2 3">
    <name type="scientific">Glycine soja</name>
    <name type="common">Wild soybean</name>
    <dbReference type="NCBI Taxonomy" id="3848"/>
    <lineage>
        <taxon>Eukaryota</taxon>
        <taxon>Viridiplantae</taxon>
        <taxon>Streptophyta</taxon>
        <taxon>Embryophyta</taxon>
        <taxon>Tracheophyta</taxon>
        <taxon>Spermatophyta</taxon>
        <taxon>Magnoliopsida</taxon>
        <taxon>eudicotyledons</taxon>
        <taxon>Gunneridae</taxon>
        <taxon>Pentapetalae</taxon>
        <taxon>rosids</taxon>
        <taxon>fabids</taxon>
        <taxon>Fabales</taxon>
        <taxon>Fabaceae</taxon>
        <taxon>Papilionoideae</taxon>
        <taxon>50 kb inversion clade</taxon>
        <taxon>NPAAA clade</taxon>
        <taxon>indigoferoid/millettioid clade</taxon>
        <taxon>Phaseoleae</taxon>
        <taxon>Glycine</taxon>
        <taxon>Glycine subgen. Soja</taxon>
    </lineage>
</organism>
<sequence length="120" mass="13648">MDNIEPGGNVSLLNLQEPVLDCILKLLSPMGLIRMPEVCTFFRDRCGSDPLWEVHMKKKWGGVIGDVAYKEWQRHITKAKEKGINQSNQHNIQNGSVGSFRGVRDALLRYDCKSDDFEGR</sequence>
<dbReference type="SUPFAM" id="SSF81383">
    <property type="entry name" value="F-box domain"/>
    <property type="match status" value="1"/>
</dbReference>
<name>A0A445FFU0_GLYSO</name>
<dbReference type="Pfam" id="PF00646">
    <property type="entry name" value="F-box"/>
    <property type="match status" value="1"/>
</dbReference>
<dbReference type="Proteomes" id="UP000289340">
    <property type="component" value="Chromosome 19"/>
</dbReference>
<proteinExistence type="predicted"/>
<protein>
    <submittedName>
        <fullName evidence="2">F-box protein</fullName>
    </submittedName>
</protein>
<evidence type="ECO:0000259" key="1">
    <source>
        <dbReference type="Pfam" id="PF00646"/>
    </source>
</evidence>
<dbReference type="PANTHER" id="PTHR31482:SF11">
    <property type="entry name" value="CYCLIN-LIKE F-BOX"/>
    <property type="match status" value="1"/>
</dbReference>
<keyword evidence="3" id="KW-1185">Reference proteome</keyword>
<evidence type="ECO:0000313" key="3">
    <source>
        <dbReference type="Proteomes" id="UP000289340"/>
    </source>
</evidence>
<feature type="domain" description="F-box" evidence="1">
    <location>
        <begin position="12"/>
        <end position="53"/>
    </location>
</feature>
<dbReference type="InterPro" id="IPR036047">
    <property type="entry name" value="F-box-like_dom_sf"/>
</dbReference>
<dbReference type="InterPro" id="IPR001810">
    <property type="entry name" value="F-box_dom"/>
</dbReference>
<dbReference type="EMBL" id="QZWG01000019">
    <property type="protein sequence ID" value="RZB47715.1"/>
    <property type="molecule type" value="Genomic_DNA"/>
</dbReference>